<dbReference type="InterPro" id="IPR032473">
    <property type="entry name" value="Argonaute_Mid_dom"/>
</dbReference>
<dbReference type="EMBL" id="BMAV01002126">
    <property type="protein sequence ID" value="GFY40825.1"/>
    <property type="molecule type" value="Genomic_DNA"/>
</dbReference>
<dbReference type="PROSITE" id="PS50821">
    <property type="entry name" value="PAZ"/>
    <property type="match status" value="1"/>
</dbReference>
<dbReference type="InterPro" id="IPR032474">
    <property type="entry name" value="Argonaute_N"/>
</dbReference>
<evidence type="ECO:0000256" key="1">
    <source>
        <dbReference type="RuleBase" id="RU361178"/>
    </source>
</evidence>
<dbReference type="Pfam" id="PF02171">
    <property type="entry name" value="Piwi"/>
    <property type="match status" value="1"/>
</dbReference>
<name>A0A8X6WU66_9ARAC</name>
<evidence type="ECO:0000313" key="6">
    <source>
        <dbReference type="Proteomes" id="UP000886998"/>
    </source>
</evidence>
<dbReference type="CDD" id="cd02846">
    <property type="entry name" value="PAZ_argonaute_like"/>
    <property type="match status" value="1"/>
</dbReference>
<dbReference type="SUPFAM" id="SSF101690">
    <property type="entry name" value="PAZ domain"/>
    <property type="match status" value="1"/>
</dbReference>
<evidence type="ECO:0000256" key="2">
    <source>
        <dbReference type="SAM" id="MobiDB-lite"/>
    </source>
</evidence>
<dbReference type="InterPro" id="IPR003100">
    <property type="entry name" value="PAZ_dom"/>
</dbReference>
<feature type="domain" description="Piwi" evidence="4">
    <location>
        <begin position="700"/>
        <end position="1024"/>
    </location>
</feature>
<dbReference type="Pfam" id="PF16487">
    <property type="entry name" value="ArgoMid"/>
    <property type="match status" value="1"/>
</dbReference>
<reference evidence="5" key="1">
    <citation type="submission" date="2020-08" db="EMBL/GenBank/DDBJ databases">
        <title>Multicomponent nature underlies the extraordinary mechanical properties of spider dragline silk.</title>
        <authorList>
            <person name="Kono N."/>
            <person name="Nakamura H."/>
            <person name="Mori M."/>
            <person name="Yoshida Y."/>
            <person name="Ohtoshi R."/>
            <person name="Malay A.D."/>
            <person name="Moran D.A.P."/>
            <person name="Tomita M."/>
            <person name="Numata K."/>
            <person name="Arakawa K."/>
        </authorList>
    </citation>
    <scope>NUCLEOTIDE SEQUENCE</scope>
</reference>
<dbReference type="AlphaFoldDB" id="A0A8X6WU66"/>
<feature type="region of interest" description="Disordered" evidence="2">
    <location>
        <begin position="1"/>
        <end position="46"/>
    </location>
</feature>
<dbReference type="InterPro" id="IPR036085">
    <property type="entry name" value="PAZ_dom_sf"/>
</dbReference>
<feature type="region of interest" description="Disordered" evidence="2">
    <location>
        <begin position="117"/>
        <end position="183"/>
    </location>
</feature>
<dbReference type="InterPro" id="IPR045246">
    <property type="entry name" value="Piwi_ago-like"/>
</dbReference>
<dbReference type="Pfam" id="PF08699">
    <property type="entry name" value="ArgoL1"/>
    <property type="match status" value="1"/>
</dbReference>
<dbReference type="Gene3D" id="3.40.50.2300">
    <property type="match status" value="1"/>
</dbReference>
<dbReference type="SMART" id="SM01163">
    <property type="entry name" value="DUF1785"/>
    <property type="match status" value="1"/>
</dbReference>
<dbReference type="Pfam" id="PF16486">
    <property type="entry name" value="ArgoN"/>
    <property type="match status" value="1"/>
</dbReference>
<keyword evidence="6" id="KW-1185">Reference proteome</keyword>
<dbReference type="Pfam" id="PF02170">
    <property type="entry name" value="PAZ"/>
    <property type="match status" value="1"/>
</dbReference>
<comment type="caution">
    <text evidence="5">The sequence shown here is derived from an EMBL/GenBank/DDBJ whole genome shotgun (WGS) entry which is preliminary data.</text>
</comment>
<dbReference type="PANTHER" id="PTHR22891">
    <property type="entry name" value="EUKARYOTIC TRANSLATION INITIATION FACTOR 2C"/>
    <property type="match status" value="1"/>
</dbReference>
<dbReference type="GO" id="GO:0003723">
    <property type="term" value="F:RNA binding"/>
    <property type="evidence" value="ECO:0007669"/>
    <property type="project" value="InterPro"/>
</dbReference>
<dbReference type="SMART" id="SM00950">
    <property type="entry name" value="Piwi"/>
    <property type="match status" value="1"/>
</dbReference>
<dbReference type="SUPFAM" id="SSF53098">
    <property type="entry name" value="Ribonuclease H-like"/>
    <property type="match status" value="1"/>
</dbReference>
<comment type="similarity">
    <text evidence="1">Belongs to the argonaute family.</text>
</comment>
<gene>
    <name evidence="5" type="primary">ago2</name>
    <name evidence="5" type="ORF">TNIN_262321</name>
</gene>
<dbReference type="InterPro" id="IPR003165">
    <property type="entry name" value="Piwi"/>
</dbReference>
<organism evidence="5 6">
    <name type="scientific">Trichonephila inaurata madagascariensis</name>
    <dbReference type="NCBI Taxonomy" id="2747483"/>
    <lineage>
        <taxon>Eukaryota</taxon>
        <taxon>Metazoa</taxon>
        <taxon>Ecdysozoa</taxon>
        <taxon>Arthropoda</taxon>
        <taxon>Chelicerata</taxon>
        <taxon>Arachnida</taxon>
        <taxon>Araneae</taxon>
        <taxon>Araneomorphae</taxon>
        <taxon>Entelegynae</taxon>
        <taxon>Araneoidea</taxon>
        <taxon>Nephilidae</taxon>
        <taxon>Trichonephila</taxon>
        <taxon>Trichonephila inaurata</taxon>
    </lineage>
</organism>
<dbReference type="GO" id="GO:0034587">
    <property type="term" value="P:piRNA processing"/>
    <property type="evidence" value="ECO:0007669"/>
    <property type="project" value="UniProtKB-ARBA"/>
</dbReference>
<dbReference type="InterPro" id="IPR012337">
    <property type="entry name" value="RNaseH-like_sf"/>
</dbReference>
<dbReference type="Proteomes" id="UP000886998">
    <property type="component" value="Unassembled WGS sequence"/>
</dbReference>
<dbReference type="Gene3D" id="3.30.420.10">
    <property type="entry name" value="Ribonuclease H-like superfamily/Ribonuclease H"/>
    <property type="match status" value="1"/>
</dbReference>
<dbReference type="OrthoDB" id="10252740at2759"/>
<evidence type="ECO:0000259" key="4">
    <source>
        <dbReference type="PROSITE" id="PS50822"/>
    </source>
</evidence>
<feature type="domain" description="PAZ" evidence="3">
    <location>
        <begin position="418"/>
        <end position="535"/>
    </location>
</feature>
<evidence type="ECO:0000313" key="5">
    <source>
        <dbReference type="EMBL" id="GFY40825.1"/>
    </source>
</evidence>
<dbReference type="InterPro" id="IPR036397">
    <property type="entry name" value="RNaseH_sf"/>
</dbReference>
<evidence type="ECO:0000259" key="3">
    <source>
        <dbReference type="PROSITE" id="PS50821"/>
    </source>
</evidence>
<dbReference type="CDD" id="cd04657">
    <property type="entry name" value="Piwi_ago-like"/>
    <property type="match status" value="1"/>
</dbReference>
<accession>A0A8X6WU66</accession>
<sequence length="1070" mass="121574">MAKKKGKKRNAAKKRSDNVDPSKVPDSSIHAVEQPSSSIDVPEDDQLSSAACALHISERDTAGKKKRNVAHREVPSPCVPVVERPSSSINVSEDDELSSEACALQFTERKAAVKKKRNVKQPKVPGPCDATVEQSSGSINIPESDETCALPISEEVTKETDPLETVSSESESEAPLDLDLPRKPTEPGKLGRLIKLISNCFPLEFRGINVYHYDVEIISIGSNYTTEDNNGASLNGGKEKKYRCLNTKLNREVFRTMQRDHVDFRNTVFDGKKNLYSVLSLGIKNLEEYEISLDSEVPGDVNDPRGPRKDLFMVKINPVEKETGDNIISLEPLHALFKGKVASVPREAFMVLETVLRHTPCLRYVPVGRCFYYPPNENYTLGGGKEIWFGYHQSVLLGQKQAMVNLDISSTAFYENISVIDYVAQFLNKSVQGLHYISSLTESDIDNLSIDLSNVRVQVTHLHYPREYVIKEVSPKSANDITFTTTKNSKTRETNIKNYFYQEYGIRLQFPHLPCLLVKANKEVCLPFEVCTIVEKQHCNRELNGRQLAEMIKVTAIPPRERYRETLKIYEHSDYRNDQFLRAFDLRVQPDPLKVVGRIINAPQVQYSNEIVRPYNGSWNMKNIKFFSGTKINTWTLLSFADPTDCPKGLLHKFAESLCYYANSQGTELDRCSHIEIANAELQNVYIQFREMKDQFNAELIFVVLPLEADRSRHKSSQSRQKREVNSSILYSEIKKVAETNIGLITQCIKGKNVIEKYNNASFISNLCLKLNAKMGGINNTLMPGEISEFIKDSILIVGADVNHSRDENSIAAVVGSMDENYYRYAVSVSFQKNEKKKKKTCEVIRDMKNMIHKILLEFQKVRKSLPQKIIVYRDGVSEGQFQDVQNREIKWITEACLSIKRDYKPKITFIVVQKGHHRKFLPENQTQGAGPMRNCPPGTAVDSVVTHPLNYDFYLYSHLGLKGTSKCCYYTVLHDDNGYGFDALEKLSYYLCHIYIRCTKSISVPSPIQYAHLAAYRARRHLASHLKDLGEKGLLKGKDWKSKMDSVSIEEFNKAITVKDDMKDTMYFT</sequence>
<dbReference type="SMART" id="SM00949">
    <property type="entry name" value="PAZ"/>
    <property type="match status" value="1"/>
</dbReference>
<proteinExistence type="inferred from homology"/>
<protein>
    <submittedName>
        <fullName evidence="5">Protein argonaute-2</fullName>
    </submittedName>
</protein>
<dbReference type="PROSITE" id="PS50822">
    <property type="entry name" value="PIWI"/>
    <property type="match status" value="1"/>
</dbReference>
<feature type="compositionally biased region" description="Basic residues" evidence="2">
    <location>
        <begin position="1"/>
        <end position="13"/>
    </location>
</feature>
<feature type="compositionally biased region" description="Polar residues" evidence="2">
    <location>
        <begin position="132"/>
        <end position="141"/>
    </location>
</feature>
<dbReference type="Gene3D" id="2.170.260.10">
    <property type="entry name" value="paz domain"/>
    <property type="match status" value="1"/>
</dbReference>
<dbReference type="InterPro" id="IPR014811">
    <property type="entry name" value="ArgoL1"/>
</dbReference>